<feature type="transmembrane region" description="Helical" evidence="1">
    <location>
        <begin position="150"/>
        <end position="170"/>
    </location>
</feature>
<gene>
    <name evidence="2" type="ORF">SAMN04488035_1302</name>
</gene>
<dbReference type="InterPro" id="IPR017195">
    <property type="entry name" value="ABC_thiamin-permease_prd"/>
</dbReference>
<name>A0A1I2FGU6_9MICO</name>
<keyword evidence="1" id="KW-1133">Transmembrane helix</keyword>
<keyword evidence="3" id="KW-1185">Reference proteome</keyword>
<proteinExistence type="predicted"/>
<reference evidence="3" key="1">
    <citation type="submission" date="2016-10" db="EMBL/GenBank/DDBJ databases">
        <authorList>
            <person name="Varghese N."/>
            <person name="Submissions S."/>
        </authorList>
    </citation>
    <scope>NUCLEOTIDE SEQUENCE [LARGE SCALE GENOMIC DNA]</scope>
    <source>
        <strain evidence="3">DSM 19083</strain>
    </source>
</reference>
<dbReference type="Pfam" id="PF09819">
    <property type="entry name" value="ABC_cobalt"/>
    <property type="match status" value="1"/>
</dbReference>
<dbReference type="RefSeq" id="WP_093376323.1">
    <property type="nucleotide sequence ID" value="NZ_BNAN01000002.1"/>
</dbReference>
<sequence length="196" mass="20929">MRARLALHELVLLAVLGAVFGFLYWAFVQAWYALQVAMGPLGDVAQNVLAGAWIVVAPLALYIVRKPGVGVVAELMAAIIEVVFLGSPVGAPLLLAAFVQGASAEVAFTATRYRRYGWPVFVASGLSAGFLTFAYNMVRQGWWGQEHLELRLLLTVVSCVLLSGVAAKLLGDALARTGVLDNHAIVRDRTPEPVGA</sequence>
<feature type="transmembrane region" description="Helical" evidence="1">
    <location>
        <begin position="12"/>
        <end position="32"/>
    </location>
</feature>
<dbReference type="STRING" id="285351.SAMN04488035_1302"/>
<accession>A0A1I2FGU6</accession>
<evidence type="ECO:0000313" key="2">
    <source>
        <dbReference type="EMBL" id="SFF04213.1"/>
    </source>
</evidence>
<keyword evidence="1" id="KW-0472">Membrane</keyword>
<dbReference type="Proteomes" id="UP000198520">
    <property type="component" value="Unassembled WGS sequence"/>
</dbReference>
<evidence type="ECO:0000313" key="3">
    <source>
        <dbReference type="Proteomes" id="UP000198520"/>
    </source>
</evidence>
<dbReference type="PIRSF" id="PIRSF037394">
    <property type="entry name" value="ABC_thiamine-permease_YkoE_prd"/>
    <property type="match status" value="1"/>
</dbReference>
<organism evidence="2 3">
    <name type="scientific">Flavimobilis marinus</name>
    <dbReference type="NCBI Taxonomy" id="285351"/>
    <lineage>
        <taxon>Bacteria</taxon>
        <taxon>Bacillati</taxon>
        <taxon>Actinomycetota</taxon>
        <taxon>Actinomycetes</taxon>
        <taxon>Micrococcales</taxon>
        <taxon>Jonesiaceae</taxon>
        <taxon>Flavimobilis</taxon>
    </lineage>
</organism>
<dbReference type="EMBL" id="FONZ01000002">
    <property type="protein sequence ID" value="SFF04213.1"/>
    <property type="molecule type" value="Genomic_DNA"/>
</dbReference>
<feature type="transmembrane region" description="Helical" evidence="1">
    <location>
        <begin position="118"/>
        <end position="138"/>
    </location>
</feature>
<dbReference type="OrthoDB" id="8017424at2"/>
<dbReference type="AlphaFoldDB" id="A0A1I2FGU6"/>
<feature type="transmembrane region" description="Helical" evidence="1">
    <location>
        <begin position="44"/>
        <end position="64"/>
    </location>
</feature>
<evidence type="ECO:0000256" key="1">
    <source>
        <dbReference type="SAM" id="Phobius"/>
    </source>
</evidence>
<feature type="transmembrane region" description="Helical" evidence="1">
    <location>
        <begin position="76"/>
        <end position="98"/>
    </location>
</feature>
<protein>
    <submittedName>
        <fullName evidence="2">Energy-coupling factor transport system substrate-specific component</fullName>
    </submittedName>
</protein>
<keyword evidence="1" id="KW-0812">Transmembrane</keyword>